<feature type="transmembrane region" description="Helical" evidence="1">
    <location>
        <begin position="7"/>
        <end position="26"/>
    </location>
</feature>
<keyword evidence="1" id="KW-0472">Membrane</keyword>
<evidence type="ECO:0000256" key="1">
    <source>
        <dbReference type="SAM" id="Phobius"/>
    </source>
</evidence>
<keyword evidence="1" id="KW-0812">Transmembrane</keyword>
<dbReference type="InterPro" id="IPR009482">
    <property type="entry name" value="DUF1102"/>
</dbReference>
<dbReference type="AlphaFoldDB" id="A0A101ELF9"/>
<evidence type="ECO:0008006" key="4">
    <source>
        <dbReference type="Google" id="ProtNLM"/>
    </source>
</evidence>
<evidence type="ECO:0000313" key="2">
    <source>
        <dbReference type="EMBL" id="KUK17553.1"/>
    </source>
</evidence>
<dbReference type="GeneID" id="8096249"/>
<proteinExistence type="predicted"/>
<name>A0A101ELF9_9EURY</name>
<dbReference type="PATRIC" id="fig|172049.5.peg.2105"/>
<dbReference type="EMBL" id="LGFD01000020">
    <property type="protein sequence ID" value="KUK17553.1"/>
    <property type="molecule type" value="Genomic_DNA"/>
</dbReference>
<evidence type="ECO:0000313" key="3">
    <source>
        <dbReference type="Proteomes" id="UP000053911"/>
    </source>
</evidence>
<accession>A0A101ELF9</accession>
<sequence>MRKIFKFTVLPIILVMMFFAWGVFVVKPIPVVLAVDDSVSVSIENPLPPYAYLSGGYLKIDISNQSPLYPGFGEGLSPNSVYVFNNVFEIYNNESETGFSEICVVISSPVSVIGLFVSPYTGTWNQSIEFEVLANQSVNLGMRFDTTGLPLGDYNQNITIQAFGGSCE</sequence>
<keyword evidence="1" id="KW-1133">Transmembrane helix</keyword>
<dbReference type="Pfam" id="PF06510">
    <property type="entry name" value="DUF1102"/>
    <property type="match status" value="1"/>
</dbReference>
<gene>
    <name evidence="2" type="ORF">XD54_1146</name>
</gene>
<dbReference type="RefSeq" id="WP_015849523.1">
    <property type="nucleotide sequence ID" value="NZ_LGFD01000020.1"/>
</dbReference>
<reference evidence="3" key="1">
    <citation type="journal article" date="2015" name="MBio">
        <title>Genome-Resolved Metagenomic Analysis Reveals Roles for Candidate Phyla and Other Microbial Community Members in Biogeochemical Transformations in Oil Reservoirs.</title>
        <authorList>
            <person name="Hu P."/>
            <person name="Tom L."/>
            <person name="Singh A."/>
            <person name="Thomas B.C."/>
            <person name="Baker B.J."/>
            <person name="Piceno Y.M."/>
            <person name="Andersen G.L."/>
            <person name="Banfield J.F."/>
        </authorList>
    </citation>
    <scope>NUCLEOTIDE SEQUENCE [LARGE SCALE GENOMIC DNA]</scope>
</reference>
<protein>
    <recommendedName>
        <fullName evidence="4">DUF1102 domain-containing protein</fullName>
    </recommendedName>
</protein>
<dbReference type="Proteomes" id="UP000053911">
    <property type="component" value="Unassembled WGS sequence"/>
</dbReference>
<organism evidence="2 3">
    <name type="scientific">Thermococcus sibiricus</name>
    <dbReference type="NCBI Taxonomy" id="172049"/>
    <lineage>
        <taxon>Archaea</taxon>
        <taxon>Methanobacteriati</taxon>
        <taxon>Methanobacteriota</taxon>
        <taxon>Thermococci</taxon>
        <taxon>Thermococcales</taxon>
        <taxon>Thermococcaceae</taxon>
        <taxon>Thermococcus</taxon>
    </lineage>
</organism>
<comment type="caution">
    <text evidence="2">The sequence shown here is derived from an EMBL/GenBank/DDBJ whole genome shotgun (WGS) entry which is preliminary data.</text>
</comment>
<dbReference type="OMA" id="YVFNNVF"/>